<evidence type="ECO:0000256" key="1">
    <source>
        <dbReference type="SAM" id="SignalP"/>
    </source>
</evidence>
<dbReference type="CTD" id="36341958"/>
<evidence type="ECO:0000313" key="2">
    <source>
        <dbReference type="EMBL" id="EUB58927.1"/>
    </source>
</evidence>
<dbReference type="RefSeq" id="XP_024350123.1">
    <property type="nucleotide sequence ID" value="XM_024495492.1"/>
</dbReference>
<organism evidence="2 3">
    <name type="scientific">Echinococcus granulosus</name>
    <name type="common">Hydatid tapeworm</name>
    <dbReference type="NCBI Taxonomy" id="6210"/>
    <lineage>
        <taxon>Eukaryota</taxon>
        <taxon>Metazoa</taxon>
        <taxon>Spiralia</taxon>
        <taxon>Lophotrochozoa</taxon>
        <taxon>Platyhelminthes</taxon>
        <taxon>Cestoda</taxon>
        <taxon>Eucestoda</taxon>
        <taxon>Cyclophyllidea</taxon>
        <taxon>Taeniidae</taxon>
        <taxon>Echinococcus</taxon>
        <taxon>Echinococcus granulosus group</taxon>
    </lineage>
</organism>
<dbReference type="KEGG" id="egl:EGR_06243"/>
<feature type="chain" id="PRO_5004882883" evidence="1">
    <location>
        <begin position="18"/>
        <end position="147"/>
    </location>
</feature>
<dbReference type="Proteomes" id="UP000019149">
    <property type="component" value="Unassembled WGS sequence"/>
</dbReference>
<gene>
    <name evidence="2" type="ORF">EGR_06243</name>
</gene>
<keyword evidence="3" id="KW-1185">Reference proteome</keyword>
<comment type="caution">
    <text evidence="2">The sequence shown here is derived from an EMBL/GenBank/DDBJ whole genome shotgun (WGS) entry which is preliminary data.</text>
</comment>
<dbReference type="AlphaFoldDB" id="W6ULD7"/>
<proteinExistence type="predicted"/>
<evidence type="ECO:0000313" key="3">
    <source>
        <dbReference type="Proteomes" id="UP000019149"/>
    </source>
</evidence>
<sequence length="147" mass="16558">MISTLWSILKVVIIIMATNIKLNKSNMYVGTVLPPKISYFLKMIVNWSWQLDEVSFVLAMKLIQLGFEIILAPGIARNKKFSEFDKLALGPTFNSIPRQLQTKLLSSGSASTLQCDINVRRSDRHVVKTLCSYQKTLTFPNNAAAHI</sequence>
<dbReference type="GeneID" id="36341958"/>
<name>W6ULD7_ECHGR</name>
<feature type="signal peptide" evidence="1">
    <location>
        <begin position="1"/>
        <end position="17"/>
    </location>
</feature>
<protein>
    <submittedName>
        <fullName evidence="2">Uncharacterized protein</fullName>
    </submittedName>
</protein>
<keyword evidence="1" id="KW-0732">Signal</keyword>
<accession>W6ULD7</accession>
<dbReference type="EMBL" id="APAU02000053">
    <property type="protein sequence ID" value="EUB58927.1"/>
    <property type="molecule type" value="Genomic_DNA"/>
</dbReference>
<reference evidence="2 3" key="1">
    <citation type="journal article" date="2013" name="Nat. Genet.">
        <title>The genome of the hydatid tapeworm Echinococcus granulosus.</title>
        <authorList>
            <person name="Zheng H."/>
            <person name="Zhang W."/>
            <person name="Zhang L."/>
            <person name="Zhang Z."/>
            <person name="Li J."/>
            <person name="Lu G."/>
            <person name="Zhu Y."/>
            <person name="Wang Y."/>
            <person name="Huang Y."/>
            <person name="Liu J."/>
            <person name="Kang H."/>
            <person name="Chen J."/>
            <person name="Wang L."/>
            <person name="Chen A."/>
            <person name="Yu S."/>
            <person name="Gao Z."/>
            <person name="Jin L."/>
            <person name="Gu W."/>
            <person name="Wang Z."/>
            <person name="Zhao L."/>
            <person name="Shi B."/>
            <person name="Wen H."/>
            <person name="Lin R."/>
            <person name="Jones M.K."/>
            <person name="Brejova B."/>
            <person name="Vinar T."/>
            <person name="Zhao G."/>
            <person name="McManus D.P."/>
            <person name="Chen Z."/>
            <person name="Zhou Y."/>
            <person name="Wang S."/>
        </authorList>
    </citation>
    <scope>NUCLEOTIDE SEQUENCE [LARGE SCALE GENOMIC DNA]</scope>
</reference>